<evidence type="ECO:0000313" key="2">
    <source>
        <dbReference type="Proteomes" id="UP001433508"/>
    </source>
</evidence>
<protein>
    <submittedName>
        <fullName evidence="1">Uncharacterized protein</fullName>
    </submittedName>
</protein>
<sequence>MPVHRPPTPYEPVICLDEVVDDDDDDADAAAAEIFMDGDGPTDFSGIAPESLFFTNVGPDAKVSNGVNGGSPISLSRHLSNSSSQTALSSRSSCSLTDTPPTSPSTIGSLTPTIRARLNENSDKADATATATELARETRQSQNRNKPTKSSSPPPPPPSQVVSLTESRQGKIRELVEEHGYAKINKSPVLTRKLLGRATLDELPDDKHYSVRVLIFQDEGFKSSSMHCNCGDMFVDVMLDSARSSKLLEADEPIPGKKGFRPPYSMAYMNKVSDSRCDDSEKEVLWSYKFPRTTIHAVGVKTSAPPRNAPPAFFDDITPRVLLWTPDIILVRVGEYDRGWERQLNCTRLMNKKIVIVIDTICADVAEGLRLKVITRVTTWNTGHSHDLTGPRDMSPGGVIKRYNATRGKSKLVSSTKWLLSPAYINFFFVNSEDKHSFVILHEYLAVFCRARGVFSFTIQDKKRKRLWYYHRDGYDGMAKVHFNRQVVELGSDDELKVSDFEERDSAAVPDNGMQHGFSLVGPTSRTQDIDVVEAPEGAFGFVLNHYHHHQLPLAYIISARIIPEDGFYLDVICHCGYFNKKDRYTLGPIPGTNTFYPIVLRKIISKCTRQRVNLLRAGESAVIRIAIPEYNDDSFVPQKLITLLNRDPRAFRRMAFSVGYNPHLTVAGMLQSAARFLTGANNDDKVLQLAPVLSAVIILDSKYGQFKTNGQDILKPGEFLMIQAGAKAKLVRMLCRIRGYRAICVRLTTDTEEKDYLWSKLPTNLNPADHHRISYHCDEEGNYFYQGERLTISEIVDNASFEFDAVCYSGTVDSVTYYCSA</sequence>
<name>A0ACC3T9J8_LIPKO</name>
<dbReference type="EMBL" id="MU971338">
    <property type="protein sequence ID" value="KAK9240618.1"/>
    <property type="molecule type" value="Genomic_DNA"/>
</dbReference>
<reference evidence="2" key="1">
    <citation type="journal article" date="2024" name="Front. Bioeng. Biotechnol.">
        <title>Genome-scale model development and genomic sequencing of the oleaginous clade Lipomyces.</title>
        <authorList>
            <person name="Czajka J.J."/>
            <person name="Han Y."/>
            <person name="Kim J."/>
            <person name="Mondo S.J."/>
            <person name="Hofstad B.A."/>
            <person name="Robles A."/>
            <person name="Haridas S."/>
            <person name="Riley R."/>
            <person name="LaButti K."/>
            <person name="Pangilinan J."/>
            <person name="Andreopoulos W."/>
            <person name="Lipzen A."/>
            <person name="Yan J."/>
            <person name="Wang M."/>
            <person name="Ng V."/>
            <person name="Grigoriev I.V."/>
            <person name="Spatafora J.W."/>
            <person name="Magnuson J.K."/>
            <person name="Baker S.E."/>
            <person name="Pomraning K.R."/>
        </authorList>
    </citation>
    <scope>NUCLEOTIDE SEQUENCE [LARGE SCALE GENOMIC DNA]</scope>
    <source>
        <strain evidence="2">CBS 7786</strain>
    </source>
</reference>
<accession>A0ACC3T9J8</accession>
<comment type="caution">
    <text evidence="1">The sequence shown here is derived from an EMBL/GenBank/DDBJ whole genome shotgun (WGS) entry which is preliminary data.</text>
</comment>
<proteinExistence type="predicted"/>
<gene>
    <name evidence="1" type="ORF">V1525DRAFT_175772</name>
</gene>
<organism evidence="1 2">
    <name type="scientific">Lipomyces kononenkoae</name>
    <name type="common">Yeast</name>
    <dbReference type="NCBI Taxonomy" id="34357"/>
    <lineage>
        <taxon>Eukaryota</taxon>
        <taxon>Fungi</taxon>
        <taxon>Dikarya</taxon>
        <taxon>Ascomycota</taxon>
        <taxon>Saccharomycotina</taxon>
        <taxon>Lipomycetes</taxon>
        <taxon>Lipomycetales</taxon>
        <taxon>Lipomycetaceae</taxon>
        <taxon>Lipomyces</taxon>
    </lineage>
</organism>
<evidence type="ECO:0000313" key="1">
    <source>
        <dbReference type="EMBL" id="KAK9240618.1"/>
    </source>
</evidence>
<keyword evidence="2" id="KW-1185">Reference proteome</keyword>
<dbReference type="Proteomes" id="UP001433508">
    <property type="component" value="Unassembled WGS sequence"/>
</dbReference>